<dbReference type="SMART" id="SM00382">
    <property type="entry name" value="AAA"/>
    <property type="match status" value="1"/>
</dbReference>
<dbReference type="Gene3D" id="1.20.1560.10">
    <property type="entry name" value="ABC transporter type 1, transmembrane domain"/>
    <property type="match status" value="1"/>
</dbReference>
<keyword evidence="2" id="KW-0813">Transport</keyword>
<dbReference type="FunFam" id="3.40.50.300:FF:000299">
    <property type="entry name" value="ABC transporter ATP-binding protein/permease"/>
    <property type="match status" value="1"/>
</dbReference>
<evidence type="ECO:0000256" key="1">
    <source>
        <dbReference type="ARBA" id="ARBA00004651"/>
    </source>
</evidence>
<dbReference type="Pfam" id="PF00664">
    <property type="entry name" value="ABC_membrane"/>
    <property type="match status" value="1"/>
</dbReference>
<evidence type="ECO:0000256" key="2">
    <source>
        <dbReference type="ARBA" id="ARBA00022448"/>
    </source>
</evidence>
<keyword evidence="4 11" id="KW-0812">Transmembrane</keyword>
<feature type="transmembrane region" description="Helical" evidence="11">
    <location>
        <begin position="82"/>
        <end position="101"/>
    </location>
</feature>
<dbReference type="Gene3D" id="3.40.50.300">
    <property type="entry name" value="P-loop containing nucleotide triphosphate hydrolases"/>
    <property type="match status" value="1"/>
</dbReference>
<dbReference type="GO" id="GO:0005524">
    <property type="term" value="F:ATP binding"/>
    <property type="evidence" value="ECO:0007669"/>
    <property type="project" value="UniProtKB-KW"/>
</dbReference>
<evidence type="ECO:0000259" key="12">
    <source>
        <dbReference type="PROSITE" id="PS50893"/>
    </source>
</evidence>
<dbReference type="PROSITE" id="PS50929">
    <property type="entry name" value="ABC_TM1F"/>
    <property type="match status" value="1"/>
</dbReference>
<dbReference type="EMBL" id="PCHJ01000007">
    <property type="protein sequence ID" value="PKV10250.1"/>
    <property type="molecule type" value="Genomic_DNA"/>
</dbReference>
<dbReference type="InterPro" id="IPR003593">
    <property type="entry name" value="AAA+_ATPase"/>
</dbReference>
<evidence type="ECO:0000256" key="9">
    <source>
        <dbReference type="ARBA" id="ARBA00061644"/>
    </source>
</evidence>
<feature type="transmembrane region" description="Helical" evidence="11">
    <location>
        <begin position="194"/>
        <end position="215"/>
    </location>
</feature>
<evidence type="ECO:0000256" key="11">
    <source>
        <dbReference type="SAM" id="Phobius"/>
    </source>
</evidence>
<keyword evidence="5" id="KW-0547">Nucleotide-binding</keyword>
<comment type="similarity">
    <text evidence="9">Belongs to the ABC transporter superfamily. Lipid exporter (TC 3.A.1.106) family.</text>
</comment>
<evidence type="ECO:0000256" key="6">
    <source>
        <dbReference type="ARBA" id="ARBA00022840"/>
    </source>
</evidence>
<evidence type="ECO:0000313" key="15">
    <source>
        <dbReference type="Proteomes" id="UP000233731"/>
    </source>
</evidence>
<name>A0A2N3RCN1_9BIFI</name>
<dbReference type="PANTHER" id="PTHR43394">
    <property type="entry name" value="ATP-DEPENDENT PERMEASE MDL1, MITOCHONDRIAL"/>
    <property type="match status" value="1"/>
</dbReference>
<sequence>MPTTSRTETAGREGVGTSKTSRRGRGLSGYMHIWHRDHWFWPYLRENKGLLALIFFLGTITFVCAAGLMFTSGFLISRSARHPFNIFAVYVPVVLTRAFGIGRPTFKYLERIKSHDWVLRVVSKLRVQLYRTLSQDAAFLNEHERTGTVLGMLSDDLDHLENFYLRTIFPTVVAYMMWVVVTIAVGVFSWLTSLLLFLLFALILILVPLVSLAYSDGRYDMEKARRQDQYTAVTESYMGLGDWVITRRRHRFVDTASGDFNDIAAGRREQKRFERWRNCGIQMIFALMVVALIVGVDLRMTSSTSIADFAAAVVLAVFPLVDCFIVVSQAVAEVPLYTDSLDHLNDLTERVESRRIEPSAQTKLEGPIESIVFDHVSFSYGPDDPLLLDDFSLRIEGGQRVALLGPSGEGKTTVLQLLLGDLRPTSGRILINGIPVDALQDQRPELFGYLNQQAFLFNTTIASNVRLGAPQADDDQVRQALKAVQLDQVVDDMPQGIDTPVDEAGGRLSGGQRQRLALARIVLKRTPIILLDEPTIGLDPITERRLMAMIFKVSQDRTLLWVTHHLQGLEEADQVIFMQDGHIAMQGRPVDLYQENARFRELYRMDVSDVDKGAGQGIYLEKQSDSDGRNPVE</sequence>
<proteinExistence type="inferred from homology"/>
<keyword evidence="3" id="KW-1003">Cell membrane</keyword>
<reference evidence="14 15" key="1">
    <citation type="submission" date="2017-10" db="EMBL/GenBank/DDBJ databases">
        <title>Bifidobacterium genomics.</title>
        <authorList>
            <person name="Lugli G.A."/>
            <person name="Milani C."/>
            <person name="Mancabelli L."/>
        </authorList>
    </citation>
    <scope>NUCLEOTIDE SEQUENCE [LARGE SCALE GENOMIC DNA]</scope>
    <source>
        <strain evidence="14 15">1460B</strain>
    </source>
</reference>
<dbReference type="PROSITE" id="PS00211">
    <property type="entry name" value="ABC_TRANSPORTER_1"/>
    <property type="match status" value="1"/>
</dbReference>
<evidence type="ECO:0000256" key="7">
    <source>
        <dbReference type="ARBA" id="ARBA00022989"/>
    </source>
</evidence>
<dbReference type="Pfam" id="PF00005">
    <property type="entry name" value="ABC_tran"/>
    <property type="match status" value="1"/>
</dbReference>
<feature type="transmembrane region" description="Helical" evidence="11">
    <location>
        <begin position="163"/>
        <end position="188"/>
    </location>
</feature>
<keyword evidence="6 14" id="KW-0067">ATP-binding</keyword>
<keyword evidence="8 11" id="KW-0472">Membrane</keyword>
<evidence type="ECO:0000256" key="4">
    <source>
        <dbReference type="ARBA" id="ARBA00022692"/>
    </source>
</evidence>
<dbReference type="InterPro" id="IPR027417">
    <property type="entry name" value="P-loop_NTPase"/>
</dbReference>
<feature type="domain" description="ABC transporter" evidence="12">
    <location>
        <begin position="371"/>
        <end position="605"/>
    </location>
</feature>
<evidence type="ECO:0000256" key="10">
    <source>
        <dbReference type="SAM" id="MobiDB-lite"/>
    </source>
</evidence>
<evidence type="ECO:0000256" key="5">
    <source>
        <dbReference type="ARBA" id="ARBA00022741"/>
    </source>
</evidence>
<dbReference type="GO" id="GO:0015421">
    <property type="term" value="F:ABC-type oligopeptide transporter activity"/>
    <property type="evidence" value="ECO:0007669"/>
    <property type="project" value="TreeGrafter"/>
</dbReference>
<comment type="caution">
    <text evidence="14">The sequence shown here is derived from an EMBL/GenBank/DDBJ whole genome shotgun (WGS) entry which is preliminary data.</text>
</comment>
<dbReference type="GO" id="GO:0034775">
    <property type="term" value="P:glutathione transmembrane transport"/>
    <property type="evidence" value="ECO:0007669"/>
    <property type="project" value="InterPro"/>
</dbReference>
<feature type="transmembrane region" description="Helical" evidence="11">
    <location>
        <begin position="276"/>
        <end position="294"/>
    </location>
</feature>
<dbReference type="PANTHER" id="PTHR43394:SF1">
    <property type="entry name" value="ATP-BINDING CASSETTE SUB-FAMILY B MEMBER 10, MITOCHONDRIAL"/>
    <property type="match status" value="1"/>
</dbReference>
<accession>A0A2N3RCN1</accession>
<dbReference type="InterPro" id="IPR003439">
    <property type="entry name" value="ABC_transporter-like_ATP-bd"/>
</dbReference>
<feature type="transmembrane region" description="Helical" evidence="11">
    <location>
        <begin position="306"/>
        <end position="327"/>
    </location>
</feature>
<dbReference type="GO" id="GO:0045454">
    <property type="term" value="P:cell redox homeostasis"/>
    <property type="evidence" value="ECO:0007669"/>
    <property type="project" value="InterPro"/>
</dbReference>
<keyword evidence="7 11" id="KW-1133">Transmembrane helix</keyword>
<dbReference type="InterPro" id="IPR036640">
    <property type="entry name" value="ABC1_TM_sf"/>
</dbReference>
<dbReference type="Proteomes" id="UP000233731">
    <property type="component" value="Unassembled WGS sequence"/>
</dbReference>
<dbReference type="GO" id="GO:0005886">
    <property type="term" value="C:plasma membrane"/>
    <property type="evidence" value="ECO:0007669"/>
    <property type="project" value="UniProtKB-SubCell"/>
</dbReference>
<dbReference type="GO" id="GO:0016887">
    <property type="term" value="F:ATP hydrolysis activity"/>
    <property type="evidence" value="ECO:0007669"/>
    <property type="project" value="InterPro"/>
</dbReference>
<evidence type="ECO:0000256" key="8">
    <source>
        <dbReference type="ARBA" id="ARBA00023136"/>
    </source>
</evidence>
<evidence type="ECO:0000259" key="13">
    <source>
        <dbReference type="PROSITE" id="PS50929"/>
    </source>
</evidence>
<feature type="region of interest" description="Disordered" evidence="10">
    <location>
        <begin position="1"/>
        <end position="24"/>
    </location>
</feature>
<organism evidence="14 15">
    <name type="scientific">Bifidobacterium asteroides</name>
    <dbReference type="NCBI Taxonomy" id="1684"/>
    <lineage>
        <taxon>Bacteria</taxon>
        <taxon>Bacillati</taxon>
        <taxon>Actinomycetota</taxon>
        <taxon>Actinomycetes</taxon>
        <taxon>Bifidobacteriales</taxon>
        <taxon>Bifidobacteriaceae</taxon>
        <taxon>Bifidobacterium</taxon>
    </lineage>
</organism>
<comment type="subcellular location">
    <subcellularLocation>
        <location evidence="1">Cell membrane</location>
        <topology evidence="1">Multi-pass membrane protein</topology>
    </subcellularLocation>
</comment>
<gene>
    <name evidence="14" type="ORF">CQR44_0215</name>
</gene>
<evidence type="ECO:0000256" key="3">
    <source>
        <dbReference type="ARBA" id="ARBA00022475"/>
    </source>
</evidence>
<feature type="domain" description="ABC transmembrane type-1" evidence="13">
    <location>
        <begin position="52"/>
        <end position="318"/>
    </location>
</feature>
<dbReference type="PROSITE" id="PS50893">
    <property type="entry name" value="ABC_TRANSPORTER_2"/>
    <property type="match status" value="1"/>
</dbReference>
<evidence type="ECO:0000313" key="14">
    <source>
        <dbReference type="EMBL" id="PKV10250.1"/>
    </source>
</evidence>
<dbReference type="InterPro" id="IPR017871">
    <property type="entry name" value="ABC_transporter-like_CS"/>
</dbReference>
<dbReference type="InterPro" id="IPR014223">
    <property type="entry name" value="ABC_CydC/D"/>
</dbReference>
<feature type="transmembrane region" description="Helical" evidence="11">
    <location>
        <begin position="50"/>
        <end position="76"/>
    </location>
</feature>
<dbReference type="InterPro" id="IPR011527">
    <property type="entry name" value="ABC1_TM_dom"/>
</dbReference>
<protein>
    <submittedName>
        <fullName evidence="14">Cysteine ABC transporter ATP-binding protein</fullName>
    </submittedName>
</protein>
<dbReference type="AlphaFoldDB" id="A0A2N3RCN1"/>
<dbReference type="NCBIfam" id="TIGR02868">
    <property type="entry name" value="CydC"/>
    <property type="match status" value="1"/>
</dbReference>
<dbReference type="SUPFAM" id="SSF52540">
    <property type="entry name" value="P-loop containing nucleoside triphosphate hydrolases"/>
    <property type="match status" value="1"/>
</dbReference>
<dbReference type="InterPro" id="IPR039421">
    <property type="entry name" value="Type_1_exporter"/>
</dbReference>
<dbReference type="SUPFAM" id="SSF90123">
    <property type="entry name" value="ABC transporter transmembrane region"/>
    <property type="match status" value="1"/>
</dbReference>